<dbReference type="GeneID" id="68857535"/>
<accession>A0A897NQC7</accession>
<dbReference type="Gene3D" id="1.10.3480.10">
    <property type="entry name" value="TorD-like"/>
    <property type="match status" value="1"/>
</dbReference>
<evidence type="ECO:0000313" key="3">
    <source>
        <dbReference type="Proteomes" id="UP000663292"/>
    </source>
</evidence>
<protein>
    <submittedName>
        <fullName evidence="2">Putative component of anaerobic dehydrogenase</fullName>
    </submittedName>
</protein>
<evidence type="ECO:0000313" key="2">
    <source>
        <dbReference type="EMBL" id="QSG14441.1"/>
    </source>
</evidence>
<dbReference type="InterPro" id="IPR036411">
    <property type="entry name" value="TorD-like_sf"/>
</dbReference>
<dbReference type="EMBL" id="CP064791">
    <property type="protein sequence ID" value="QSG14441.1"/>
    <property type="molecule type" value="Genomic_DNA"/>
</dbReference>
<dbReference type="PANTHER" id="PTHR34227">
    <property type="entry name" value="CHAPERONE PROTEIN YCDY"/>
    <property type="match status" value="1"/>
</dbReference>
<organism evidence="2 3">
    <name type="scientific">Halapricum desulfuricans</name>
    <dbReference type="NCBI Taxonomy" id="2841257"/>
    <lineage>
        <taxon>Archaea</taxon>
        <taxon>Methanobacteriati</taxon>
        <taxon>Methanobacteriota</taxon>
        <taxon>Stenosarchaea group</taxon>
        <taxon>Halobacteria</taxon>
        <taxon>Halobacteriales</taxon>
        <taxon>Haloarculaceae</taxon>
        <taxon>Halapricum</taxon>
    </lineage>
</organism>
<dbReference type="SUPFAM" id="SSF89155">
    <property type="entry name" value="TorD-like"/>
    <property type="match status" value="1"/>
</dbReference>
<reference evidence="2 3" key="1">
    <citation type="submission" date="2020-11" db="EMBL/GenBank/DDBJ databases">
        <title>Carbohydrate-dependent, anaerobic sulfur respiration: A novel catabolism in halophilic archaea.</title>
        <authorList>
            <person name="Sorokin D.Y."/>
            <person name="Messina E."/>
            <person name="Smedile F."/>
            <person name="La Cono V."/>
            <person name="Hallsworth J.E."/>
            <person name="Yakimov M.M."/>
        </authorList>
    </citation>
    <scope>NUCLEOTIDE SEQUENCE [LARGE SCALE GENOMIC DNA]</scope>
    <source>
        <strain evidence="2 3">HSR-Est</strain>
    </source>
</reference>
<dbReference type="Proteomes" id="UP000663292">
    <property type="component" value="Chromosome"/>
</dbReference>
<dbReference type="RefSeq" id="WP_229122398.1">
    <property type="nucleotide sequence ID" value="NZ_CP064791.1"/>
</dbReference>
<dbReference type="InterPro" id="IPR020945">
    <property type="entry name" value="DMSO/NO3_reduct_chaperone"/>
</dbReference>
<keyword evidence="1" id="KW-0143">Chaperone</keyword>
<dbReference type="InterPro" id="IPR050289">
    <property type="entry name" value="TorD/DmsD_chaperones"/>
</dbReference>
<proteinExistence type="predicted"/>
<sequence>MSSPDDPGSPAASVFEQSTAWRDLHILLATGLRHPDEQFGAALETGEFEAELRSLASALDISLAISLVPPVEQSDGLTTAYIDLFEGGRQPYAPPVESPYRAWYDRDEGGLMDGPSATEMRQRYRALDVSVPDAYSPDHIALLLEYGSLLLEADEREAYRSFVRTHFEWVPALRRATDMAAASAPVYRWLAVLIDELFVALRDRLDIPDPTAEDIDRMVTRVGSN</sequence>
<gene>
    <name evidence="2" type="primary">torD2</name>
    <name evidence="2" type="ORF">HSEST_0900</name>
</gene>
<keyword evidence="3" id="KW-1185">Reference proteome</keyword>
<dbReference type="Pfam" id="PF02613">
    <property type="entry name" value="Nitrate_red_del"/>
    <property type="match status" value="1"/>
</dbReference>
<evidence type="ECO:0000256" key="1">
    <source>
        <dbReference type="ARBA" id="ARBA00023186"/>
    </source>
</evidence>
<dbReference type="AlphaFoldDB" id="A0A897NQC7"/>
<dbReference type="PANTHER" id="PTHR34227:SF1">
    <property type="entry name" value="DIMETHYL SULFOXIDE REDUCTASE CHAPERONE-RELATED"/>
    <property type="match status" value="1"/>
</dbReference>
<name>A0A897NQC7_9EURY</name>